<gene>
    <name evidence="1" type="ORF">Patl1_35043</name>
</gene>
<accession>A0ACC0ZS26</accession>
<dbReference type="EMBL" id="CM047910">
    <property type="protein sequence ID" value="KAJ0075008.1"/>
    <property type="molecule type" value="Genomic_DNA"/>
</dbReference>
<keyword evidence="2" id="KW-1185">Reference proteome</keyword>
<comment type="caution">
    <text evidence="1">The sequence shown here is derived from an EMBL/GenBank/DDBJ whole genome shotgun (WGS) entry which is preliminary data.</text>
</comment>
<evidence type="ECO:0000313" key="1">
    <source>
        <dbReference type="EMBL" id="KAJ0075008.1"/>
    </source>
</evidence>
<reference evidence="2" key="1">
    <citation type="journal article" date="2023" name="G3 (Bethesda)">
        <title>Genome assembly and association tests identify interacting loci associated with vigor, precocity, and sex in interspecific pistachio rootstocks.</title>
        <authorList>
            <person name="Palmer W."/>
            <person name="Jacygrad E."/>
            <person name="Sagayaradj S."/>
            <person name="Cavanaugh K."/>
            <person name="Han R."/>
            <person name="Bertier L."/>
            <person name="Beede B."/>
            <person name="Kafkas S."/>
            <person name="Golino D."/>
            <person name="Preece J."/>
            <person name="Michelmore R."/>
        </authorList>
    </citation>
    <scope>NUCLEOTIDE SEQUENCE [LARGE SCALE GENOMIC DNA]</scope>
</reference>
<name>A0ACC0ZS26_9ROSI</name>
<organism evidence="1 2">
    <name type="scientific">Pistacia atlantica</name>
    <dbReference type="NCBI Taxonomy" id="434234"/>
    <lineage>
        <taxon>Eukaryota</taxon>
        <taxon>Viridiplantae</taxon>
        <taxon>Streptophyta</taxon>
        <taxon>Embryophyta</taxon>
        <taxon>Tracheophyta</taxon>
        <taxon>Spermatophyta</taxon>
        <taxon>Magnoliopsida</taxon>
        <taxon>eudicotyledons</taxon>
        <taxon>Gunneridae</taxon>
        <taxon>Pentapetalae</taxon>
        <taxon>rosids</taxon>
        <taxon>malvids</taxon>
        <taxon>Sapindales</taxon>
        <taxon>Anacardiaceae</taxon>
        <taxon>Pistacia</taxon>
    </lineage>
</organism>
<sequence length="552" mass="62646">MESHLQENFDVRSKHSSAEVLERWRNLCGVVKNPKRRFRFTANLSKRHEADAVRKTNQEKLKIAVLVSKAAIQFHIVRLILFTLFCFVYALQSTFKANAPSPFPDTKSSTPLLSGTEINQEAHHIRNDSSQKDSTEEENIDNIHPSHGSPTESECFSCTDVDKRKDIRKKDNFEANAPSPLPETKSSTPFLPKTEINHEAHHIRNDSSEKYSIKEENIDDIHPSHGSPTDFKNFSRRDVDLRTNIRKKDNFEANAPSSFPETKISAPLLPETEINHVSHHKRNDSSQKDGIEEENIDDIHPSHGSPTDSEYFSCTDIDQRRKIRLKDNFKANAPSPFPETKSSTPLLPETEINHVSHRIRNDSSEQDSTEEENIDDNHPPHGSPTDSEYFSCTDVDQRTNIRLKKLELSVVVANLVCEVSTVIFDQLSSPHKSLFALIATLTSFFTVGFCIIEICCKCSQGKYVWNMEGKFYWFYNAGDGKPFGSVLDIIGIVSGTLQFILTAVAYGIYYSQHVNSPIKLHICSIVFAFVLLCSKISVEKQKTWQHFESSEC</sequence>
<dbReference type="Proteomes" id="UP001164250">
    <property type="component" value="Chromosome 15"/>
</dbReference>
<proteinExistence type="predicted"/>
<protein>
    <submittedName>
        <fullName evidence="1">Uncharacterized protein</fullName>
    </submittedName>
</protein>
<evidence type="ECO:0000313" key="2">
    <source>
        <dbReference type="Proteomes" id="UP001164250"/>
    </source>
</evidence>